<name>A0A9C7LCJ2_9BACI</name>
<accession>A0A9C7LCJ2</accession>
<dbReference type="Gene3D" id="3.90.550.10">
    <property type="entry name" value="Spore Coat Polysaccharide Biosynthesis Protein SpsA, Chain A"/>
    <property type="match status" value="1"/>
</dbReference>
<dbReference type="PANTHER" id="PTHR43630:SF2">
    <property type="entry name" value="GLYCOSYLTRANSFERASE"/>
    <property type="match status" value="1"/>
</dbReference>
<reference evidence="2" key="1">
    <citation type="submission" date="2021-10" db="EMBL/GenBank/DDBJ databases">
        <authorList>
            <person name="Criscuolo A."/>
        </authorList>
    </citation>
    <scope>NUCLEOTIDE SEQUENCE</scope>
    <source>
        <strain evidence="2">CIP111885</strain>
    </source>
</reference>
<sequence length="423" mass="49439">MNNIQSQAAISGKKQVKKICLCMIVKNESKIIERCLNSAKSIIDYISICDTGSNDGTPEIINNWCKEHNIPGTVHFAAFKNFGFNRTLAISMAQKTYPQADYMLLLDADMILEVEHPFDKSSLEMDQYLTPQYNDQIKFWLTRLLKASLPWRSVGVTHEYWDIDYSKLKAGPFSYFNTKGRLNNLVINDQQDGGSRTDKFERDKRLLLEGVQDPLTPPDLKIRYMFYLGQTYLCLDEYEDSIYWYKKRVEAGGWVEEVFYSLLKIGLLYELLSNRARDRRNELIKESERNSSIVAPSIIEELIHEEEQFFALATTYLQNAWEYRTCRAEPLYHLAKMYRMKSKHNLGLMYALQGKEISFPQDDILFVDYHVYNYLFDFEISICANYITSKLDIGRAAQKRLESKIEQLPHYIANAVELNSKFW</sequence>
<dbReference type="InterPro" id="IPR001173">
    <property type="entry name" value="Glyco_trans_2-like"/>
</dbReference>
<evidence type="ECO:0000259" key="1">
    <source>
        <dbReference type="Pfam" id="PF00535"/>
    </source>
</evidence>
<evidence type="ECO:0000313" key="3">
    <source>
        <dbReference type="Proteomes" id="UP000789845"/>
    </source>
</evidence>
<keyword evidence="3" id="KW-1185">Reference proteome</keyword>
<dbReference type="Proteomes" id="UP000789845">
    <property type="component" value="Unassembled WGS sequence"/>
</dbReference>
<feature type="domain" description="Glycosyltransferase 2-like" evidence="1">
    <location>
        <begin position="21"/>
        <end position="112"/>
    </location>
</feature>
<protein>
    <recommendedName>
        <fullName evidence="1">Glycosyltransferase 2-like domain-containing protein</fullName>
    </recommendedName>
</protein>
<dbReference type="AlphaFoldDB" id="A0A9C7LCJ2"/>
<organism evidence="2 3">
    <name type="scientific">Pseudoneobacillus rhizosphaerae</name>
    <dbReference type="NCBI Taxonomy" id="2880968"/>
    <lineage>
        <taxon>Bacteria</taxon>
        <taxon>Bacillati</taxon>
        <taxon>Bacillota</taxon>
        <taxon>Bacilli</taxon>
        <taxon>Bacillales</taxon>
        <taxon>Bacillaceae</taxon>
        <taxon>Pseudoneobacillus</taxon>
    </lineage>
</organism>
<dbReference type="EMBL" id="CAKJTG010000046">
    <property type="protein sequence ID" value="CAG9610667.1"/>
    <property type="molecule type" value="Genomic_DNA"/>
</dbReference>
<dbReference type="PANTHER" id="PTHR43630">
    <property type="entry name" value="POLY-BETA-1,6-N-ACETYL-D-GLUCOSAMINE SYNTHASE"/>
    <property type="match status" value="1"/>
</dbReference>
<dbReference type="SUPFAM" id="SSF53448">
    <property type="entry name" value="Nucleotide-diphospho-sugar transferases"/>
    <property type="match status" value="1"/>
</dbReference>
<evidence type="ECO:0000313" key="2">
    <source>
        <dbReference type="EMBL" id="CAG9610667.1"/>
    </source>
</evidence>
<proteinExistence type="predicted"/>
<dbReference type="InterPro" id="IPR029044">
    <property type="entry name" value="Nucleotide-diphossugar_trans"/>
</dbReference>
<gene>
    <name evidence="2" type="ORF">NEOCIP111885_04442</name>
</gene>
<dbReference type="Pfam" id="PF00535">
    <property type="entry name" value="Glycos_transf_2"/>
    <property type="match status" value="1"/>
</dbReference>
<comment type="caution">
    <text evidence="2">The sequence shown here is derived from an EMBL/GenBank/DDBJ whole genome shotgun (WGS) entry which is preliminary data.</text>
</comment>